<reference evidence="2" key="1">
    <citation type="journal article" date="2019" name="Int. J. Syst. Evol. Microbiol.">
        <title>The Global Catalogue of Microorganisms (GCM) 10K type strain sequencing project: providing services to taxonomists for standard genome sequencing and annotation.</title>
        <authorList>
            <consortium name="The Broad Institute Genomics Platform"/>
            <consortium name="The Broad Institute Genome Sequencing Center for Infectious Disease"/>
            <person name="Wu L."/>
            <person name="Ma J."/>
        </authorList>
    </citation>
    <scope>NUCLEOTIDE SEQUENCE [LARGE SCALE GENOMIC DNA]</scope>
    <source>
        <strain evidence="2">JCM 17705</strain>
    </source>
</reference>
<dbReference type="Proteomes" id="UP001500582">
    <property type="component" value="Unassembled WGS sequence"/>
</dbReference>
<protein>
    <recommendedName>
        <fullName evidence="3">DUF4209 domain-containing protein</fullName>
    </recommendedName>
</protein>
<evidence type="ECO:0000313" key="1">
    <source>
        <dbReference type="EMBL" id="GAA4317982.1"/>
    </source>
</evidence>
<organism evidence="1 2">
    <name type="scientific">Mucilaginibacter gynuensis</name>
    <dbReference type="NCBI Taxonomy" id="1302236"/>
    <lineage>
        <taxon>Bacteria</taxon>
        <taxon>Pseudomonadati</taxon>
        <taxon>Bacteroidota</taxon>
        <taxon>Sphingobacteriia</taxon>
        <taxon>Sphingobacteriales</taxon>
        <taxon>Sphingobacteriaceae</taxon>
        <taxon>Mucilaginibacter</taxon>
    </lineage>
</organism>
<proteinExistence type="predicted"/>
<keyword evidence="2" id="KW-1185">Reference proteome</keyword>
<evidence type="ECO:0000313" key="2">
    <source>
        <dbReference type="Proteomes" id="UP001500582"/>
    </source>
</evidence>
<sequence length="619" mass="73250">MLQKAEKLLESDLDLKILDLNSLLEFHHIQEYFDCGLFLNSWSAERKSKYSSIVKTAIAQLRVYYLQLAPDRFKEEIANLEYDNRENFWVLFRYFELYKKIDRDIFVQLLNIFPNHIRYILPLKQIVDHYNHEIRTFLMDYEESAELLLSHYEQKHDHEPNNYNFPKSLTDADKVDIIDNYLDSADPNLNYIELARHAKYLKLPPKTILKAHNKADDIKEPFLNDENSISVKISASLVDNQEEPVVVTHDEEEGTTYTYSRRYLNGLQTEFELFSVFSDLFFYTNDEELIELVNKDSQMDTLEKVFMQSKSEYHTGMIFARKDMISLAQLGIFIHYLKERKLSIENVLQAFVITFFKEKCKVEHLSFHAPSANLNAFEKIRLFAPEMEYLLKQFKNLVSEGNIDHDLLQVDSNPINYSDLKSLIQQKYVTSDHHVIRMIGHLFFDQNSLLAERKKGSKQRSNLFQSLRKDRLKKSDFERYQINHLDHLISDGFLIVNDTGELIMTDPILIWVSGKIWENGSLNYGRVVPIIQQEIDRMISDDFLRISDNLFTKEEVSYINYYLNKKEFTNGKDLRNKYLHGSNNKDSAKQEMDYLYFLRTTILILLKLKDDLEQYRGLC</sequence>
<dbReference type="EMBL" id="BAABFT010000003">
    <property type="protein sequence ID" value="GAA4317982.1"/>
    <property type="molecule type" value="Genomic_DNA"/>
</dbReference>
<evidence type="ECO:0008006" key="3">
    <source>
        <dbReference type="Google" id="ProtNLM"/>
    </source>
</evidence>
<name>A0ABP8G6F7_9SPHI</name>
<comment type="caution">
    <text evidence="1">The sequence shown here is derived from an EMBL/GenBank/DDBJ whole genome shotgun (WGS) entry which is preliminary data.</text>
</comment>
<gene>
    <name evidence="1" type="ORF">GCM10023149_15850</name>
</gene>
<accession>A0ABP8G6F7</accession>